<evidence type="ECO:0000256" key="3">
    <source>
        <dbReference type="ARBA" id="ARBA00022692"/>
    </source>
</evidence>
<evidence type="ECO:0000256" key="4">
    <source>
        <dbReference type="ARBA" id="ARBA00022989"/>
    </source>
</evidence>
<dbReference type="Gene3D" id="1.10.3470.10">
    <property type="entry name" value="ABC transporter involved in vitamin B12 uptake, BtuC"/>
    <property type="match status" value="1"/>
</dbReference>
<dbReference type="PANTHER" id="PTHR30477:SF0">
    <property type="entry name" value="METAL TRANSPORT SYSTEM MEMBRANE PROTEIN TM_0125-RELATED"/>
    <property type="match status" value="1"/>
</dbReference>
<reference evidence="8 9" key="1">
    <citation type="submission" date="2019-07" db="EMBL/GenBank/DDBJ databases">
        <title>Whole genome shotgun sequence of Lactobacillus spicheri NBRC 107155.</title>
        <authorList>
            <person name="Hosoyama A."/>
            <person name="Uohara A."/>
            <person name="Ohji S."/>
            <person name="Ichikawa N."/>
        </authorList>
    </citation>
    <scope>NUCLEOTIDE SEQUENCE [LARGE SCALE GENOMIC DNA]</scope>
    <source>
        <strain evidence="8 9">NBRC 107155</strain>
    </source>
</reference>
<evidence type="ECO:0000256" key="7">
    <source>
        <dbReference type="SAM" id="Phobius"/>
    </source>
</evidence>
<keyword evidence="3 6" id="KW-0812">Transmembrane</keyword>
<feature type="transmembrane region" description="Helical" evidence="7">
    <location>
        <begin position="87"/>
        <end position="107"/>
    </location>
</feature>
<organism evidence="8 9">
    <name type="scientific">Levilactobacillus spicheri</name>
    <dbReference type="NCBI Taxonomy" id="216463"/>
    <lineage>
        <taxon>Bacteria</taxon>
        <taxon>Bacillati</taxon>
        <taxon>Bacillota</taxon>
        <taxon>Bacilli</taxon>
        <taxon>Lactobacillales</taxon>
        <taxon>Lactobacillaceae</taxon>
        <taxon>Levilactobacillus</taxon>
    </lineage>
</organism>
<keyword evidence="5 7" id="KW-0472">Membrane</keyword>
<sequence length="268" mass="28677">MNVFSYEFMRNAFAAGTIIAIICGIMGVFVIARNMSFLTHTLSEIGFSGAAFGIFAGWSPLSGMLLFTVVSSVIVGQLSVRAERREAATSAISALFIGLGILFLSLANKNASYATNILFGSVIGISTHDVYQMLVLSILVLLVVLVIYRFLKFDSFDHTGAQVKGLWTNALSVTFLVLLALSVSVAAQIVGSLLIFILLTLPAATAKYFAHSVGGMMGLAILLALAGVWSGLVLSYVTNYPVSFFIAAIEAVFYFLALGWQHFQTAAK</sequence>
<evidence type="ECO:0000256" key="5">
    <source>
        <dbReference type="ARBA" id="ARBA00023136"/>
    </source>
</evidence>
<evidence type="ECO:0000256" key="6">
    <source>
        <dbReference type="RuleBase" id="RU003943"/>
    </source>
</evidence>
<keyword evidence="9" id="KW-1185">Reference proteome</keyword>
<evidence type="ECO:0000313" key="8">
    <source>
        <dbReference type="EMBL" id="GEO67330.1"/>
    </source>
</evidence>
<name>A0ABQ0WUH6_9LACO</name>
<dbReference type="PANTHER" id="PTHR30477">
    <property type="entry name" value="ABC-TRANSPORTER METAL-BINDING PROTEIN"/>
    <property type="match status" value="1"/>
</dbReference>
<evidence type="ECO:0000313" key="9">
    <source>
        <dbReference type="Proteomes" id="UP000321691"/>
    </source>
</evidence>
<dbReference type="SUPFAM" id="SSF81345">
    <property type="entry name" value="ABC transporter involved in vitamin B12 uptake, BtuC"/>
    <property type="match status" value="1"/>
</dbReference>
<dbReference type="Pfam" id="PF00950">
    <property type="entry name" value="ABC-3"/>
    <property type="match status" value="1"/>
</dbReference>
<dbReference type="InterPro" id="IPR001626">
    <property type="entry name" value="ABC_TroCD"/>
</dbReference>
<evidence type="ECO:0000256" key="1">
    <source>
        <dbReference type="ARBA" id="ARBA00004141"/>
    </source>
</evidence>
<dbReference type="EMBL" id="BJZI01000026">
    <property type="protein sequence ID" value="GEO67330.1"/>
    <property type="molecule type" value="Genomic_DNA"/>
</dbReference>
<keyword evidence="4 7" id="KW-1133">Transmembrane helix</keyword>
<proteinExistence type="inferred from homology"/>
<feature type="transmembrane region" description="Helical" evidence="7">
    <location>
        <begin position="12"/>
        <end position="32"/>
    </location>
</feature>
<evidence type="ECO:0000256" key="2">
    <source>
        <dbReference type="ARBA" id="ARBA00008034"/>
    </source>
</evidence>
<feature type="transmembrane region" description="Helical" evidence="7">
    <location>
        <begin position="52"/>
        <end position="75"/>
    </location>
</feature>
<dbReference type="InterPro" id="IPR037294">
    <property type="entry name" value="ABC_BtuC-like"/>
</dbReference>
<comment type="similarity">
    <text evidence="2 6">Belongs to the ABC-3 integral membrane protein family.</text>
</comment>
<feature type="transmembrane region" description="Helical" evidence="7">
    <location>
        <begin position="130"/>
        <end position="151"/>
    </location>
</feature>
<dbReference type="Proteomes" id="UP000321691">
    <property type="component" value="Unassembled WGS sequence"/>
</dbReference>
<keyword evidence="6" id="KW-0813">Transport</keyword>
<protein>
    <submittedName>
        <fullName evidence="8">ABC transporter</fullName>
    </submittedName>
</protein>
<comment type="subcellular location">
    <subcellularLocation>
        <location evidence="6">Cell membrane</location>
        <topology evidence="6">Multi-pass membrane protein</topology>
    </subcellularLocation>
    <subcellularLocation>
        <location evidence="1">Membrane</location>
        <topology evidence="1">Multi-pass membrane protein</topology>
    </subcellularLocation>
</comment>
<feature type="transmembrane region" description="Helical" evidence="7">
    <location>
        <begin position="242"/>
        <end position="260"/>
    </location>
</feature>
<gene>
    <name evidence="8" type="primary">znuB</name>
    <name evidence="8" type="ORF">LSP04_17490</name>
</gene>
<accession>A0ABQ0WUH6</accession>
<feature type="transmembrane region" description="Helical" evidence="7">
    <location>
        <begin position="217"/>
        <end position="236"/>
    </location>
</feature>
<comment type="caution">
    <text evidence="8">The sequence shown here is derived from an EMBL/GenBank/DDBJ whole genome shotgun (WGS) entry which is preliminary data.</text>
</comment>